<protein>
    <recommendedName>
        <fullName evidence="4">DUF4249 family protein</fullName>
    </recommendedName>
</protein>
<reference evidence="3" key="1">
    <citation type="journal article" date="2019" name="Int. J. Syst. Evol. Microbiol.">
        <title>The Global Catalogue of Microorganisms (GCM) 10K type strain sequencing project: providing services to taxonomists for standard genome sequencing and annotation.</title>
        <authorList>
            <consortium name="The Broad Institute Genomics Platform"/>
            <consortium name="The Broad Institute Genome Sequencing Center for Infectious Disease"/>
            <person name="Wu L."/>
            <person name="Ma J."/>
        </authorList>
    </citation>
    <scope>NUCLEOTIDE SEQUENCE [LARGE SCALE GENOMIC DNA]</scope>
    <source>
        <strain evidence="3">CGMCC 1.15407</strain>
    </source>
</reference>
<evidence type="ECO:0000313" key="2">
    <source>
        <dbReference type="EMBL" id="GGF38029.1"/>
    </source>
</evidence>
<dbReference type="InterPro" id="IPR036363">
    <property type="entry name" value="Thiol_cytolysin_ab_sf"/>
</dbReference>
<evidence type="ECO:0008006" key="4">
    <source>
        <dbReference type="Google" id="ProtNLM"/>
    </source>
</evidence>
<sequence>MFSCQEDEEVNPVGEEKDDEKEQKIIYKNRGLSSEYSDIIAFDFSETSIYPGSILKLSAIREGKAIEISDYSKVKVPVVGDLFIKGISTVTEIIPSYYNFFEFHTGLVEGKRPIDDNFSTFYYQAIPIYSKGHFKYILDNYKGDRFDEALETINFDKKDLKSRGVLYAKRDNYNYAMSVPEDGIYVEEDLHSDELSGLDAAVISSVDFGRLDIILYESEYPHYLIHDIMGTAMTGEELSDEEINVLAGIKIICYSIRNEPGVKKYYEGMGDADFLEDFYLGKGDYMEDGDGTILGFSVRDLKDHTSIIFEKEVTYEEPVALED</sequence>
<feature type="compositionally biased region" description="Acidic residues" evidence="1">
    <location>
        <begin position="1"/>
        <end position="10"/>
    </location>
</feature>
<evidence type="ECO:0000313" key="3">
    <source>
        <dbReference type="Proteomes" id="UP000647339"/>
    </source>
</evidence>
<gene>
    <name evidence="2" type="ORF">GCM10011339_28240</name>
</gene>
<feature type="region of interest" description="Disordered" evidence="1">
    <location>
        <begin position="1"/>
        <end position="21"/>
    </location>
</feature>
<dbReference type="Proteomes" id="UP000647339">
    <property type="component" value="Unassembled WGS sequence"/>
</dbReference>
<name>A0ABQ1V6E3_9BACT</name>
<comment type="caution">
    <text evidence="2">The sequence shown here is derived from an EMBL/GenBank/DDBJ whole genome shotgun (WGS) entry which is preliminary data.</text>
</comment>
<keyword evidence="3" id="KW-1185">Reference proteome</keyword>
<accession>A0ABQ1V6E3</accession>
<evidence type="ECO:0000256" key="1">
    <source>
        <dbReference type="SAM" id="MobiDB-lite"/>
    </source>
</evidence>
<proteinExistence type="predicted"/>
<dbReference type="Gene3D" id="3.90.840.10">
    <property type="entry name" value="Thiol-activated cytolysin superfamily/Thiol-activated cytolysin, alpha-beta domain"/>
    <property type="match status" value="1"/>
</dbReference>
<dbReference type="EMBL" id="BMIU01000014">
    <property type="protein sequence ID" value="GGF38029.1"/>
    <property type="molecule type" value="Genomic_DNA"/>
</dbReference>
<organism evidence="2 3">
    <name type="scientific">Echinicola rosea</name>
    <dbReference type="NCBI Taxonomy" id="1807691"/>
    <lineage>
        <taxon>Bacteria</taxon>
        <taxon>Pseudomonadati</taxon>
        <taxon>Bacteroidota</taxon>
        <taxon>Cytophagia</taxon>
        <taxon>Cytophagales</taxon>
        <taxon>Cyclobacteriaceae</taxon>
        <taxon>Echinicola</taxon>
    </lineage>
</organism>